<dbReference type="AlphaFoldDB" id="A0AAV9KL22"/>
<protein>
    <submittedName>
        <fullName evidence="1">Uncharacterized protein</fullName>
    </submittedName>
</protein>
<reference evidence="1 2" key="1">
    <citation type="submission" date="2023-10" db="EMBL/GenBank/DDBJ databases">
        <title>Genome-Wide Identification Analysis in wild type Solanum Pinnatisectum Reveals Some Genes Defensing Phytophthora Infestans.</title>
        <authorList>
            <person name="Sun C."/>
        </authorList>
    </citation>
    <scope>NUCLEOTIDE SEQUENCE [LARGE SCALE GENOMIC DNA]</scope>
    <source>
        <strain evidence="1">LQN</strain>
        <tissue evidence="1">Leaf</tissue>
    </source>
</reference>
<evidence type="ECO:0000313" key="2">
    <source>
        <dbReference type="Proteomes" id="UP001311915"/>
    </source>
</evidence>
<comment type="caution">
    <text evidence="1">The sequence shown here is derived from an EMBL/GenBank/DDBJ whole genome shotgun (WGS) entry which is preliminary data.</text>
</comment>
<gene>
    <name evidence="1" type="ORF">R3W88_019714</name>
</gene>
<accession>A0AAV9KL22</accession>
<dbReference type="EMBL" id="JAWPEI010000010">
    <property type="protein sequence ID" value="KAK4713807.1"/>
    <property type="molecule type" value="Genomic_DNA"/>
</dbReference>
<organism evidence="1 2">
    <name type="scientific">Solanum pinnatisectum</name>
    <name type="common">tansyleaf nightshade</name>
    <dbReference type="NCBI Taxonomy" id="50273"/>
    <lineage>
        <taxon>Eukaryota</taxon>
        <taxon>Viridiplantae</taxon>
        <taxon>Streptophyta</taxon>
        <taxon>Embryophyta</taxon>
        <taxon>Tracheophyta</taxon>
        <taxon>Spermatophyta</taxon>
        <taxon>Magnoliopsida</taxon>
        <taxon>eudicotyledons</taxon>
        <taxon>Gunneridae</taxon>
        <taxon>Pentapetalae</taxon>
        <taxon>asterids</taxon>
        <taxon>lamiids</taxon>
        <taxon>Solanales</taxon>
        <taxon>Solanaceae</taxon>
        <taxon>Solanoideae</taxon>
        <taxon>Solaneae</taxon>
        <taxon>Solanum</taxon>
    </lineage>
</organism>
<evidence type="ECO:0000313" key="1">
    <source>
        <dbReference type="EMBL" id="KAK4713807.1"/>
    </source>
</evidence>
<sequence length="279" mass="31718">MEKLALHLLHQQLDNFCCSILNTKEVECCFHGKELYFLIATALETGGLSHLFQFDSGISFLKKRCYLSDSEHNFDFSTSSSPNYTKGILLSTYNAFSLSHWNDFETLREHLCLSNLAKGVLSPPLAEDSKKHIHLCSELHISKSQIFVGKAFLEEFGEKKYTEIPRVCLGSVDLQKQLHISTTETKIETVLRKSTSLSLLRDIRETMAAKVNQSKSLTEAFEREVNNLMILVFHVRVWTTTLRTRLISSGKDCNEPGWDSFDYHPWGQGLFDPGGNVMT</sequence>
<keyword evidence="2" id="KW-1185">Reference proteome</keyword>
<dbReference type="Proteomes" id="UP001311915">
    <property type="component" value="Unassembled WGS sequence"/>
</dbReference>
<name>A0AAV9KL22_9SOLN</name>
<proteinExistence type="predicted"/>